<dbReference type="InterPro" id="IPR021936">
    <property type="entry name" value="DUF3549"/>
</dbReference>
<dbReference type="Proteomes" id="UP000535589">
    <property type="component" value="Unassembled WGS sequence"/>
</dbReference>
<dbReference type="EMBL" id="JABAIK010000008">
    <property type="protein sequence ID" value="NLS13147.1"/>
    <property type="molecule type" value="Genomic_DNA"/>
</dbReference>
<name>A0A7X8YHA2_9VIBR</name>
<accession>A0A7X8YHA2</accession>
<proteinExistence type="predicted"/>
<gene>
    <name evidence="1" type="ORF">HGP28_09620</name>
</gene>
<sequence>MTSIHTLSELLQGSGCHYAIYDLGRRLNAISQTQFSNIEAGKSPYPYPLQRKAHLAIAYWNDTKQPWIWFLKFDLDERGLLQPGDIGQFLHYVFEAMGSRLSGDLSQADQQKLANNPFTYKPTEDKLAVFHSQLRTQLKMPTSAYYEHAQHYLSGQLGWENWQTVGLQGISDVCARLDSEQNSVLVRKALPHLPTEPRYALLGALEHGVINETLAKRVIELAEFEIDQASPDLFLIAAYLRALSGADAKLCLPLVSRILNAPELAHPEILIAIAGRSWHWLALDGMAEPFLIALANGQRPALFQQVFADLVMLPPLRLILLPLLHSSPSPQLAQALQNLQQSTRGQEA</sequence>
<dbReference type="RefSeq" id="WP_168836243.1">
    <property type="nucleotide sequence ID" value="NZ_JABAIK010000008.1"/>
</dbReference>
<dbReference type="Pfam" id="PF12069">
    <property type="entry name" value="DUF3549"/>
    <property type="match status" value="1"/>
</dbReference>
<protein>
    <submittedName>
        <fullName evidence="1">DUF3549 family protein</fullName>
    </submittedName>
</protein>
<reference evidence="1 2" key="1">
    <citation type="submission" date="2020-04" db="EMBL/GenBank/DDBJ databases">
        <title>Vibrio sp. SM6, a novel species isolated from seawater.</title>
        <authorList>
            <person name="Wang X."/>
        </authorList>
    </citation>
    <scope>NUCLEOTIDE SEQUENCE [LARGE SCALE GENOMIC DNA]</scope>
    <source>
        <strain evidence="1 2">SM6</strain>
    </source>
</reference>
<dbReference type="AlphaFoldDB" id="A0A7X8YHA2"/>
<evidence type="ECO:0000313" key="2">
    <source>
        <dbReference type="Proteomes" id="UP000535589"/>
    </source>
</evidence>
<keyword evidence="2" id="KW-1185">Reference proteome</keyword>
<organism evidence="1 2">
    <name type="scientific">Vibrio agarilyticus</name>
    <dbReference type="NCBI Taxonomy" id="2726741"/>
    <lineage>
        <taxon>Bacteria</taxon>
        <taxon>Pseudomonadati</taxon>
        <taxon>Pseudomonadota</taxon>
        <taxon>Gammaproteobacteria</taxon>
        <taxon>Vibrionales</taxon>
        <taxon>Vibrionaceae</taxon>
        <taxon>Vibrio</taxon>
    </lineage>
</organism>
<comment type="caution">
    <text evidence="1">The sequence shown here is derived from an EMBL/GenBank/DDBJ whole genome shotgun (WGS) entry which is preliminary data.</text>
</comment>
<evidence type="ECO:0000313" key="1">
    <source>
        <dbReference type="EMBL" id="NLS13147.1"/>
    </source>
</evidence>